<name>V6LTP6_9EUKA</name>
<dbReference type="AlphaFoldDB" id="V6LTP6"/>
<gene>
    <name evidence="3" type="ORF">SS50377_11945</name>
    <name evidence="4" type="ORF">SS50377_21419</name>
</gene>
<dbReference type="SUPFAM" id="SSF57184">
    <property type="entry name" value="Growth factor receptor domain"/>
    <property type="match status" value="5"/>
</dbReference>
<feature type="domain" description="EGF-like" evidence="2">
    <location>
        <begin position="185"/>
        <end position="214"/>
    </location>
</feature>
<evidence type="ECO:0000313" key="5">
    <source>
        <dbReference type="Proteomes" id="UP000018208"/>
    </source>
</evidence>
<keyword evidence="1" id="KW-0812">Transmembrane</keyword>
<evidence type="ECO:0000313" key="4">
    <source>
        <dbReference type="EMBL" id="KAH0575887.1"/>
    </source>
</evidence>
<keyword evidence="1" id="KW-0472">Membrane</keyword>
<dbReference type="VEuPathDB" id="GiardiaDB:SS50377_21419"/>
<organism evidence="3">
    <name type="scientific">Spironucleus salmonicida</name>
    <dbReference type="NCBI Taxonomy" id="348837"/>
    <lineage>
        <taxon>Eukaryota</taxon>
        <taxon>Metamonada</taxon>
        <taxon>Diplomonadida</taxon>
        <taxon>Hexamitidae</taxon>
        <taxon>Hexamitinae</taxon>
        <taxon>Spironucleus</taxon>
    </lineage>
</organism>
<feature type="domain" description="EGF-like" evidence="2">
    <location>
        <begin position="215"/>
        <end position="248"/>
    </location>
</feature>
<feature type="domain" description="EGF-like" evidence="2">
    <location>
        <begin position="534"/>
        <end position="566"/>
    </location>
</feature>
<accession>V6LTP6</accession>
<evidence type="ECO:0000259" key="2">
    <source>
        <dbReference type="SMART" id="SM00181"/>
    </source>
</evidence>
<keyword evidence="5" id="KW-1185">Reference proteome</keyword>
<proteinExistence type="predicted"/>
<feature type="domain" description="EGF-like" evidence="2">
    <location>
        <begin position="94"/>
        <end position="124"/>
    </location>
</feature>
<dbReference type="EMBL" id="AUWU02000002">
    <property type="protein sequence ID" value="KAH0575887.1"/>
    <property type="molecule type" value="Genomic_DNA"/>
</dbReference>
<dbReference type="InterPro" id="IPR053215">
    <property type="entry name" value="TKL_Ser/Thr_kinase"/>
</dbReference>
<feature type="domain" description="EGF-like" evidence="2">
    <location>
        <begin position="125"/>
        <end position="154"/>
    </location>
</feature>
<dbReference type="OrthoDB" id="27819at2759"/>
<evidence type="ECO:0000313" key="3">
    <source>
        <dbReference type="EMBL" id="EST47960.1"/>
    </source>
</evidence>
<sequence>MSLYECPEHDCPDGTVCPITNTLNMQNICQACGVFSCGKCLPEDYKVCVGCVKGKYLSNQKCLYCSDGCDTCIDSSICTKCEPGRFLADKYCIKCDTGCRECQNSQTCINCFNGYFLNSNYTCSTCSWGCLNCSNTSQCSKCKSGFFLAGSICKQCSKNCSECSNETICTKCVNKFTISGGSCVSCPNNCIQCNISGQCNICDSKFYKHNTSCGSCSSNCLSCKSNDECQLCDKGYTLQTKNNVTNCRLTQCNDLNPCKPKEYCLAELGGNYCFSLGPNCLELRGYKDCKQCEPHYVIYNKGCVKCGENCEYCMSDDICQNCFEKYFVNDQSKCQRCSIGCQHCTNADDCYQCLIGYELINGYCKKLVKSECQETKDCPSQQFCLQIPEFSSCEKCIPNCEKCNNLDTCEICKQGFVFQKNLCVRCPKNCDKCYDEDTCLSCQYGYKFNQKYECSNSNCSSTQLCEDGKFCDLQNATCKQCQENCLKCASLNQCQTCKSNYSLSSQMQCVKDYCFSDQYCQYGEFCNKLGGKKECLKCEEGCKSCINSAQCEECYDKYNLENSRCEKSQQGLKSSMIIIIVVVVCILVLCITAGVIYYIVKHKKQARSTKSKALHNIQQQDLN</sequence>
<dbReference type="SMART" id="SM00261">
    <property type="entry name" value="FU"/>
    <property type="match status" value="7"/>
</dbReference>
<feature type="domain" description="EGF-like" evidence="2">
    <location>
        <begin position="392"/>
        <end position="424"/>
    </location>
</feature>
<dbReference type="PANTHER" id="PTHR45756">
    <property type="entry name" value="PALMITOYLTRANSFERASE"/>
    <property type="match status" value="1"/>
</dbReference>
<dbReference type="InterPro" id="IPR009030">
    <property type="entry name" value="Growth_fac_rcpt_cys_sf"/>
</dbReference>
<dbReference type="EMBL" id="KI546015">
    <property type="protein sequence ID" value="EST47960.1"/>
    <property type="molecule type" value="Genomic_DNA"/>
</dbReference>
<feature type="domain" description="EGF-like" evidence="2">
    <location>
        <begin position="64"/>
        <end position="93"/>
    </location>
</feature>
<dbReference type="PANTHER" id="PTHR45756:SF1">
    <property type="entry name" value="PROTEIN KINASE DOMAIN CONTAINING PROTEIN"/>
    <property type="match status" value="1"/>
</dbReference>
<keyword evidence="1" id="KW-1133">Transmembrane helix</keyword>
<dbReference type="InterPro" id="IPR000742">
    <property type="entry name" value="EGF"/>
</dbReference>
<dbReference type="Gene3D" id="2.10.220.10">
    <property type="entry name" value="Hormone Receptor, Insulin-like Growth Factor Receptor 1, Chain A, domain 2"/>
    <property type="match status" value="2"/>
</dbReference>
<reference evidence="3 4" key="1">
    <citation type="journal article" date="2014" name="PLoS Genet.">
        <title>The Genome of Spironucleus salmonicida Highlights a Fish Pathogen Adapted to Fluctuating Environments.</title>
        <authorList>
            <person name="Xu F."/>
            <person name="Jerlstrom-Hultqvist J."/>
            <person name="Einarsson E."/>
            <person name="Astvaldsson A."/>
            <person name="Svard S.G."/>
            <person name="Andersson J.O."/>
        </authorList>
    </citation>
    <scope>NUCLEOTIDE SEQUENCE</scope>
    <source>
        <strain evidence="4">ATCC 50377</strain>
    </source>
</reference>
<feature type="domain" description="EGF-like" evidence="2">
    <location>
        <begin position="336"/>
        <end position="365"/>
    </location>
</feature>
<dbReference type="SMART" id="SM00181">
    <property type="entry name" value="EGF"/>
    <property type="match status" value="10"/>
</dbReference>
<feature type="domain" description="EGF-like" evidence="2">
    <location>
        <begin position="480"/>
        <end position="510"/>
    </location>
</feature>
<dbReference type="Proteomes" id="UP000018208">
    <property type="component" value="Unassembled WGS sequence"/>
</dbReference>
<reference evidence="4" key="2">
    <citation type="submission" date="2020-12" db="EMBL/GenBank/DDBJ databases">
        <title>New Spironucleus salmonicida genome in near-complete chromosomes.</title>
        <authorList>
            <person name="Xu F."/>
            <person name="Kurt Z."/>
            <person name="Jimenez-Gonzalez A."/>
            <person name="Astvaldsson A."/>
            <person name="Andersson J.O."/>
            <person name="Svard S.G."/>
        </authorList>
    </citation>
    <scope>NUCLEOTIDE SEQUENCE</scope>
    <source>
        <strain evidence="4">ATCC 50377</strain>
    </source>
</reference>
<protein>
    <submittedName>
        <fullName evidence="3">Cysteine-rich membrane protein 2</fullName>
    </submittedName>
</protein>
<feature type="domain" description="EGF-like" evidence="2">
    <location>
        <begin position="155"/>
        <end position="184"/>
    </location>
</feature>
<dbReference type="InterPro" id="IPR006212">
    <property type="entry name" value="Furin_repeat"/>
</dbReference>
<feature type="transmembrane region" description="Helical" evidence="1">
    <location>
        <begin position="576"/>
        <end position="600"/>
    </location>
</feature>
<evidence type="ECO:0000256" key="1">
    <source>
        <dbReference type="SAM" id="Phobius"/>
    </source>
</evidence>